<organism evidence="4 5">
    <name type="scientific">Streptomyces tauricus</name>
    <dbReference type="NCBI Taxonomy" id="68274"/>
    <lineage>
        <taxon>Bacteria</taxon>
        <taxon>Bacillati</taxon>
        <taxon>Actinomycetota</taxon>
        <taxon>Actinomycetes</taxon>
        <taxon>Kitasatosporales</taxon>
        <taxon>Streptomycetaceae</taxon>
        <taxon>Streptomyces</taxon>
        <taxon>Streptomyces aurantiacus group</taxon>
    </lineage>
</organism>
<comment type="similarity">
    <text evidence="1 2">Belongs to the anti-sigma-factor antagonist family.</text>
</comment>
<gene>
    <name evidence="4" type="ORF">OG288_00565</name>
</gene>
<sequence>MSENHCRSACHHFAHVIDGTTVVELRGEIDIATASPIAARLDTVTAGPCPDLVLDLRAVSFIDCAGLSILCRARNRVLAKRGRLCLVTEDTHFLRVLRGAGLSGVFTTCPRPPGPAGGPSDRSVHALQ</sequence>
<dbReference type="Pfam" id="PF01740">
    <property type="entry name" value="STAS"/>
    <property type="match status" value="1"/>
</dbReference>
<evidence type="ECO:0000256" key="1">
    <source>
        <dbReference type="ARBA" id="ARBA00009013"/>
    </source>
</evidence>
<dbReference type="CDD" id="cd07043">
    <property type="entry name" value="STAS_anti-anti-sigma_factors"/>
    <property type="match status" value="1"/>
</dbReference>
<dbReference type="Gene3D" id="3.30.750.24">
    <property type="entry name" value="STAS domain"/>
    <property type="match status" value="1"/>
</dbReference>
<name>A0ABZ1J724_9ACTN</name>
<reference evidence="4" key="1">
    <citation type="submission" date="2022-10" db="EMBL/GenBank/DDBJ databases">
        <title>The complete genomes of actinobacterial strains from the NBC collection.</title>
        <authorList>
            <person name="Joergensen T.S."/>
            <person name="Alvarez Arevalo M."/>
            <person name="Sterndorff E.B."/>
            <person name="Faurdal D."/>
            <person name="Vuksanovic O."/>
            <person name="Mourched A.-S."/>
            <person name="Charusanti P."/>
            <person name="Shaw S."/>
            <person name="Blin K."/>
            <person name="Weber T."/>
        </authorList>
    </citation>
    <scope>NUCLEOTIDE SEQUENCE</scope>
    <source>
        <strain evidence="4">NBC_00189</strain>
    </source>
</reference>
<dbReference type="EMBL" id="CP108133">
    <property type="protein sequence ID" value="WTP46949.1"/>
    <property type="molecule type" value="Genomic_DNA"/>
</dbReference>
<dbReference type="PROSITE" id="PS50801">
    <property type="entry name" value="STAS"/>
    <property type="match status" value="1"/>
</dbReference>
<evidence type="ECO:0000259" key="3">
    <source>
        <dbReference type="PROSITE" id="PS50801"/>
    </source>
</evidence>
<protein>
    <recommendedName>
        <fullName evidence="2">Anti-sigma factor antagonist</fullName>
    </recommendedName>
</protein>
<dbReference type="PANTHER" id="PTHR33495">
    <property type="entry name" value="ANTI-SIGMA FACTOR ANTAGONIST TM_1081-RELATED-RELATED"/>
    <property type="match status" value="1"/>
</dbReference>
<dbReference type="NCBIfam" id="TIGR00377">
    <property type="entry name" value="ant_ant_sig"/>
    <property type="match status" value="1"/>
</dbReference>
<keyword evidence="5" id="KW-1185">Reference proteome</keyword>
<evidence type="ECO:0000313" key="5">
    <source>
        <dbReference type="Proteomes" id="UP001432166"/>
    </source>
</evidence>
<accession>A0ABZ1J724</accession>
<evidence type="ECO:0000313" key="4">
    <source>
        <dbReference type="EMBL" id="WTP46949.1"/>
    </source>
</evidence>
<dbReference type="SUPFAM" id="SSF52091">
    <property type="entry name" value="SpoIIaa-like"/>
    <property type="match status" value="1"/>
</dbReference>
<dbReference type="PANTHER" id="PTHR33495:SF2">
    <property type="entry name" value="ANTI-SIGMA FACTOR ANTAGONIST TM_1081-RELATED"/>
    <property type="match status" value="1"/>
</dbReference>
<feature type="domain" description="STAS" evidence="3">
    <location>
        <begin position="10"/>
        <end position="102"/>
    </location>
</feature>
<dbReference type="InterPro" id="IPR003658">
    <property type="entry name" value="Anti-sigma_ant"/>
</dbReference>
<dbReference type="RefSeq" id="WP_328936337.1">
    <property type="nucleotide sequence ID" value="NZ_CP108133.1"/>
</dbReference>
<dbReference type="InterPro" id="IPR036513">
    <property type="entry name" value="STAS_dom_sf"/>
</dbReference>
<evidence type="ECO:0000256" key="2">
    <source>
        <dbReference type="RuleBase" id="RU003749"/>
    </source>
</evidence>
<dbReference type="InterPro" id="IPR002645">
    <property type="entry name" value="STAS_dom"/>
</dbReference>
<proteinExistence type="inferred from homology"/>
<dbReference type="Proteomes" id="UP001432166">
    <property type="component" value="Chromosome"/>
</dbReference>